<evidence type="ECO:0000256" key="6">
    <source>
        <dbReference type="SAM" id="MobiDB-lite"/>
    </source>
</evidence>
<dbReference type="PROSITE" id="PS00028">
    <property type="entry name" value="ZINC_FINGER_C2H2_1"/>
    <property type="match status" value="1"/>
</dbReference>
<evidence type="ECO:0000256" key="3">
    <source>
        <dbReference type="ARBA" id="ARBA00022771"/>
    </source>
</evidence>
<comment type="subcellular location">
    <subcellularLocation>
        <location evidence="1">Nucleus</location>
    </subcellularLocation>
</comment>
<feature type="region of interest" description="Disordered" evidence="6">
    <location>
        <begin position="368"/>
        <end position="406"/>
    </location>
</feature>
<accession>A0A167D3V1</accession>
<dbReference type="SUPFAM" id="SSF57667">
    <property type="entry name" value="beta-beta-alpha zinc fingers"/>
    <property type="match status" value="1"/>
</dbReference>
<dbReference type="InterPro" id="IPR036236">
    <property type="entry name" value="Znf_C2H2_sf"/>
</dbReference>
<evidence type="ECO:0000313" key="9">
    <source>
        <dbReference type="Proteomes" id="UP000189580"/>
    </source>
</evidence>
<dbReference type="EMBL" id="CP014501">
    <property type="protein sequence ID" value="ANB12441.1"/>
    <property type="molecule type" value="Genomic_DNA"/>
</dbReference>
<evidence type="ECO:0000256" key="2">
    <source>
        <dbReference type="ARBA" id="ARBA00022723"/>
    </source>
</evidence>
<feature type="region of interest" description="Disordered" evidence="6">
    <location>
        <begin position="462"/>
        <end position="492"/>
    </location>
</feature>
<sequence>MSGEILEIERSALEELERIEQAVTDRIVHNPWILPDTLQLSTSSSLNGKRKRPVRETTLSQLEVAKFLERYQEQCKYMNSVISGVKRRRQKKGDEVDATDGGALVLADQHIKEVKALGEFSGASQQLLDQYSKEVSSIKEFYRKYPNQDVDDLAATYAMARTLKKRNLANNNNNGLDKDVEQTDQSVGLTDGGVLSTFAVAENVSVDTEFSGEEYYGRFVDMVGLHEQFLNLHFVQHQLSYTQYLDKMSDFSDKSIYSSQRLNSSHYFEYIVELHKYLETFFRKTRILAHPESSLASIESDFDSLWQSQKYPSWIREDKESRNGGQIKGEGEAGAGAGSTDGESGSSDPLFCVPCNKRFTNEALFNNHLPGRKHKRNAAAATAAAGTSSTDGSGANNSPSSNISANIPIGEDLKLRALASHEYHIYCLADLLAKVITDTKSNVERRQALTDRERQAEIEALELEANGNGYSDNSDAENDNNNNNDDDDSEDEVVYNPLKLPLGWDGRPIPFWLYKYQGLGIEFDCEVCGNASYAGRKAFDKHFLEPRHVHGLRCLGVQPGPLFKGITKLADVMSLWEKIKKDNRQLETTNEVAVEMEDDEGNVMSEKVYNE</sequence>
<evidence type="ECO:0000256" key="4">
    <source>
        <dbReference type="ARBA" id="ARBA00022833"/>
    </source>
</evidence>
<evidence type="ECO:0000313" key="8">
    <source>
        <dbReference type="EMBL" id="ANB12441.1"/>
    </source>
</evidence>
<organism evidence="8 9">
    <name type="scientific">Sugiyamaella lignohabitans</name>
    <dbReference type="NCBI Taxonomy" id="796027"/>
    <lineage>
        <taxon>Eukaryota</taxon>
        <taxon>Fungi</taxon>
        <taxon>Dikarya</taxon>
        <taxon>Ascomycota</taxon>
        <taxon>Saccharomycotina</taxon>
        <taxon>Dipodascomycetes</taxon>
        <taxon>Dipodascales</taxon>
        <taxon>Trichomonascaceae</taxon>
        <taxon>Sugiyamaella</taxon>
    </lineage>
</organism>
<dbReference type="PANTHER" id="PTHR12786">
    <property type="entry name" value="SPLICING FACTOR SF3A-RELATED"/>
    <property type="match status" value="1"/>
</dbReference>
<dbReference type="InterPro" id="IPR051421">
    <property type="entry name" value="RNA_Proc_DNA_Dmg_Regulator"/>
</dbReference>
<evidence type="ECO:0000256" key="1">
    <source>
        <dbReference type="ARBA" id="ARBA00004123"/>
    </source>
</evidence>
<feature type="compositionally biased region" description="Gly residues" evidence="6">
    <location>
        <begin position="326"/>
        <end position="339"/>
    </location>
</feature>
<dbReference type="KEGG" id="slb:AWJ20_694"/>
<dbReference type="InterPro" id="IPR024598">
    <property type="entry name" value="SF3a60/Prp9_C"/>
</dbReference>
<keyword evidence="4" id="KW-0862">Zinc</keyword>
<dbReference type="Proteomes" id="UP000189580">
    <property type="component" value="Chromosome a"/>
</dbReference>
<dbReference type="PANTHER" id="PTHR12786:SF2">
    <property type="entry name" value="SPLICING FACTOR 3A SUBUNIT 3"/>
    <property type="match status" value="1"/>
</dbReference>
<dbReference type="Gene3D" id="3.30.160.60">
    <property type="entry name" value="Classic Zinc Finger"/>
    <property type="match status" value="1"/>
</dbReference>
<feature type="compositionally biased region" description="Acidic residues" evidence="6">
    <location>
        <begin position="474"/>
        <end position="492"/>
    </location>
</feature>
<keyword evidence="2" id="KW-0479">Metal-binding</keyword>
<evidence type="ECO:0000256" key="5">
    <source>
        <dbReference type="ARBA" id="ARBA00023242"/>
    </source>
</evidence>
<feature type="region of interest" description="Disordered" evidence="6">
    <location>
        <begin position="317"/>
        <end position="346"/>
    </location>
</feature>
<dbReference type="InterPro" id="IPR031590">
    <property type="entry name" value="PRP9_N"/>
</dbReference>
<dbReference type="Pfam" id="PF16837">
    <property type="entry name" value="SF3A3"/>
    <property type="match status" value="1"/>
</dbReference>
<dbReference type="GO" id="GO:0003723">
    <property type="term" value="F:RNA binding"/>
    <property type="evidence" value="ECO:0007669"/>
    <property type="project" value="InterPro"/>
</dbReference>
<dbReference type="InterPro" id="IPR031774">
    <property type="entry name" value="SF3A3_dom"/>
</dbReference>
<gene>
    <name evidence="8" type="primary">PRP9</name>
    <name evidence="8" type="ORF">AWJ20_694</name>
</gene>
<proteinExistence type="predicted"/>
<dbReference type="OrthoDB" id="2160351at2759"/>
<dbReference type="InterPro" id="IPR022755">
    <property type="entry name" value="Znf_C2H2_jaz"/>
</dbReference>
<keyword evidence="5" id="KW-0539">Nucleus</keyword>
<dbReference type="GO" id="GO:0000398">
    <property type="term" value="P:mRNA splicing, via spliceosome"/>
    <property type="evidence" value="ECO:0007669"/>
    <property type="project" value="InterPro"/>
</dbReference>
<keyword evidence="3" id="KW-0863">Zinc-finger</keyword>
<dbReference type="GO" id="GO:0005681">
    <property type="term" value="C:spliceosomal complex"/>
    <property type="evidence" value="ECO:0007669"/>
    <property type="project" value="InterPro"/>
</dbReference>
<dbReference type="RefSeq" id="XP_018734918.1">
    <property type="nucleotide sequence ID" value="XM_018882650.1"/>
</dbReference>
<keyword evidence="9" id="KW-1185">Reference proteome</keyword>
<evidence type="ECO:0000259" key="7">
    <source>
        <dbReference type="PROSITE" id="PS00028"/>
    </source>
</evidence>
<dbReference type="GeneID" id="30037754"/>
<feature type="domain" description="C2H2-type" evidence="7">
    <location>
        <begin position="352"/>
        <end position="374"/>
    </location>
</feature>
<dbReference type="Pfam" id="PF16958">
    <property type="entry name" value="PRP9_N"/>
    <property type="match status" value="1"/>
</dbReference>
<feature type="compositionally biased region" description="Low complexity" evidence="6">
    <location>
        <begin position="378"/>
        <end position="406"/>
    </location>
</feature>
<dbReference type="InterPro" id="IPR013087">
    <property type="entry name" value="Znf_C2H2_type"/>
</dbReference>
<name>A0A167D3V1_9ASCO</name>
<dbReference type="Pfam" id="PF12171">
    <property type="entry name" value="zf-C2H2_jaz"/>
    <property type="match status" value="1"/>
</dbReference>
<dbReference type="GO" id="GO:0008270">
    <property type="term" value="F:zinc ion binding"/>
    <property type="evidence" value="ECO:0007669"/>
    <property type="project" value="UniProtKB-KW"/>
</dbReference>
<dbReference type="Pfam" id="PF11931">
    <property type="entry name" value="SF3a60_Prp9_C"/>
    <property type="match status" value="1"/>
</dbReference>
<dbReference type="AlphaFoldDB" id="A0A167D3V1"/>
<reference evidence="8 9" key="1">
    <citation type="submission" date="2016-02" db="EMBL/GenBank/DDBJ databases">
        <title>Complete genome sequence and transcriptome regulation of the pentose utilising yeast Sugiyamaella lignohabitans.</title>
        <authorList>
            <person name="Bellasio M."/>
            <person name="Peymann A."/>
            <person name="Valli M."/>
            <person name="Sipitzky M."/>
            <person name="Graf A."/>
            <person name="Sauer M."/>
            <person name="Marx H."/>
            <person name="Mattanovich D."/>
        </authorList>
    </citation>
    <scope>NUCLEOTIDE SEQUENCE [LARGE SCALE GENOMIC DNA]</scope>
    <source>
        <strain evidence="8 9">CBS 10342</strain>
    </source>
</reference>
<protein>
    <submittedName>
        <fullName evidence="8">Prp9p</fullName>
    </submittedName>
</protein>